<evidence type="ECO:0000313" key="1">
    <source>
        <dbReference type="EMBL" id="PZX92386.1"/>
    </source>
</evidence>
<dbReference type="EMBL" id="QKXH01000011">
    <property type="protein sequence ID" value="PZX92386.1"/>
    <property type="molecule type" value="Genomic_DNA"/>
</dbReference>
<evidence type="ECO:0000313" key="2">
    <source>
        <dbReference type="Proteomes" id="UP000249177"/>
    </source>
</evidence>
<keyword evidence="2" id="KW-1185">Reference proteome</keyword>
<dbReference type="Proteomes" id="UP000249177">
    <property type="component" value="Unassembled WGS sequence"/>
</dbReference>
<proteinExistence type="predicted"/>
<dbReference type="AlphaFoldDB" id="A0A2W7TSN8"/>
<protein>
    <submittedName>
        <fullName evidence="1">Uncharacterized protein</fullName>
    </submittedName>
</protein>
<reference evidence="1 2" key="1">
    <citation type="submission" date="2018-06" db="EMBL/GenBank/DDBJ databases">
        <title>Flavobacterium sp IMCC34762, genome.</title>
        <authorList>
            <person name="Joung Y."/>
            <person name="Cho J."/>
            <person name="Song J."/>
        </authorList>
    </citation>
    <scope>NUCLEOTIDE SEQUENCE [LARGE SCALE GENOMIC DNA]</scope>
    <source>
        <strain evidence="1 2">IMCC34762</strain>
    </source>
</reference>
<dbReference type="OrthoDB" id="770454at2"/>
<gene>
    <name evidence="1" type="ORF">DOS84_16395</name>
</gene>
<comment type="caution">
    <text evidence="1">The sequence shown here is derived from an EMBL/GenBank/DDBJ whole genome shotgun (WGS) entry which is preliminary data.</text>
</comment>
<accession>A0A2W7TSN8</accession>
<name>A0A2W7TSN8_9FLAO</name>
<organism evidence="1 2">
    <name type="scientific">Flavobacterium aquariorum</name>
    <dbReference type="NCBI Taxonomy" id="2217670"/>
    <lineage>
        <taxon>Bacteria</taxon>
        <taxon>Pseudomonadati</taxon>
        <taxon>Bacteroidota</taxon>
        <taxon>Flavobacteriia</taxon>
        <taxon>Flavobacteriales</taxon>
        <taxon>Flavobacteriaceae</taxon>
        <taxon>Flavobacterium</taxon>
    </lineage>
</organism>
<dbReference type="RefSeq" id="WP_111411183.1">
    <property type="nucleotide sequence ID" value="NZ_QKXH01000011.1"/>
</dbReference>
<sequence>MDFNAEKLELIKKIAKTKDINILKKIKAIFEDREKEVWKELTPEQQEEINIAIQNENRGDVVDF</sequence>